<dbReference type="Proteomes" id="UP000464178">
    <property type="component" value="Chromosome"/>
</dbReference>
<name>A0A6P2D542_9BACT</name>
<dbReference type="AlphaFoldDB" id="A0A6P2D542"/>
<dbReference type="GO" id="GO:0005829">
    <property type="term" value="C:cytosol"/>
    <property type="evidence" value="ECO:0007669"/>
    <property type="project" value="TreeGrafter"/>
</dbReference>
<dbReference type="KEGG" id="gms:SOIL9_21490"/>
<dbReference type="Pfam" id="PF01648">
    <property type="entry name" value="ACPS"/>
    <property type="match status" value="1"/>
</dbReference>
<evidence type="ECO:0000256" key="2">
    <source>
        <dbReference type="ARBA" id="ARBA00022679"/>
    </source>
</evidence>
<protein>
    <submittedName>
        <fullName evidence="5">Uncharacterized protein</fullName>
    </submittedName>
</protein>
<dbReference type="GO" id="GO:0008897">
    <property type="term" value="F:holo-[acyl-carrier-protein] synthase activity"/>
    <property type="evidence" value="ECO:0007669"/>
    <property type="project" value="InterPro"/>
</dbReference>
<evidence type="ECO:0000259" key="4">
    <source>
        <dbReference type="Pfam" id="PF22624"/>
    </source>
</evidence>
<dbReference type="InterPro" id="IPR055066">
    <property type="entry name" value="AASDHPPT_N"/>
</dbReference>
<dbReference type="PANTHER" id="PTHR12215">
    <property type="entry name" value="PHOSPHOPANTETHEINE TRANSFERASE"/>
    <property type="match status" value="1"/>
</dbReference>
<comment type="similarity">
    <text evidence="1">Belongs to the P-Pant transferase superfamily. Gsp/Sfp/HetI/AcpT family.</text>
</comment>
<organism evidence="5 6">
    <name type="scientific">Gemmata massiliana</name>
    <dbReference type="NCBI Taxonomy" id="1210884"/>
    <lineage>
        <taxon>Bacteria</taxon>
        <taxon>Pseudomonadati</taxon>
        <taxon>Planctomycetota</taxon>
        <taxon>Planctomycetia</taxon>
        <taxon>Gemmatales</taxon>
        <taxon>Gemmataceae</taxon>
        <taxon>Gemmata</taxon>
    </lineage>
</organism>
<evidence type="ECO:0000313" key="5">
    <source>
        <dbReference type="EMBL" id="VTR95565.1"/>
    </source>
</evidence>
<evidence type="ECO:0000256" key="1">
    <source>
        <dbReference type="ARBA" id="ARBA00010990"/>
    </source>
</evidence>
<dbReference type="SUPFAM" id="SSF56214">
    <property type="entry name" value="4'-phosphopantetheinyl transferase"/>
    <property type="match status" value="2"/>
</dbReference>
<dbReference type="InterPro" id="IPR037143">
    <property type="entry name" value="4-PPantetheinyl_Trfase_dom_sf"/>
</dbReference>
<keyword evidence="2 5" id="KW-0808">Transferase</keyword>
<dbReference type="EMBL" id="LR593886">
    <property type="protein sequence ID" value="VTR95565.1"/>
    <property type="molecule type" value="Genomic_DNA"/>
</dbReference>
<evidence type="ECO:0000313" key="6">
    <source>
        <dbReference type="Proteomes" id="UP000464178"/>
    </source>
</evidence>
<feature type="domain" description="4'-phosphopantetheinyl transferase" evidence="3">
    <location>
        <begin position="130"/>
        <end position="212"/>
    </location>
</feature>
<dbReference type="InterPro" id="IPR008278">
    <property type="entry name" value="4-PPantetheinyl_Trfase_dom"/>
</dbReference>
<keyword evidence="6" id="KW-1185">Reference proteome</keyword>
<evidence type="ECO:0000259" key="3">
    <source>
        <dbReference type="Pfam" id="PF01648"/>
    </source>
</evidence>
<feature type="domain" description="4'-phosphopantetheinyl transferase N-terminal" evidence="4">
    <location>
        <begin position="48"/>
        <end position="127"/>
    </location>
</feature>
<dbReference type="PANTHER" id="PTHR12215:SF10">
    <property type="entry name" value="L-AMINOADIPATE-SEMIALDEHYDE DEHYDROGENASE-PHOSPHOPANTETHEINYL TRANSFERASE"/>
    <property type="match status" value="1"/>
</dbReference>
<dbReference type="RefSeq" id="WP_162669965.1">
    <property type="nucleotide sequence ID" value="NZ_LR593886.1"/>
</dbReference>
<dbReference type="GO" id="GO:0019878">
    <property type="term" value="P:lysine biosynthetic process via aminoadipic acid"/>
    <property type="evidence" value="ECO:0007669"/>
    <property type="project" value="TreeGrafter"/>
</dbReference>
<proteinExistence type="inferred from homology"/>
<gene>
    <name evidence="5" type="ORF">SOIL9_21490</name>
</gene>
<accession>A0A6P2D542</accession>
<dbReference type="Pfam" id="PF22624">
    <property type="entry name" value="AASDHPPT_N"/>
    <property type="match status" value="1"/>
</dbReference>
<reference evidence="5 6" key="1">
    <citation type="submission" date="2019-05" db="EMBL/GenBank/DDBJ databases">
        <authorList>
            <consortium name="Science for Life Laboratories"/>
        </authorList>
    </citation>
    <scope>NUCLEOTIDE SEQUENCE [LARGE SCALE GENOMIC DNA]</scope>
    <source>
        <strain evidence="5">Soil9</strain>
    </source>
</reference>
<dbReference type="InterPro" id="IPR050559">
    <property type="entry name" value="P-Pant_transferase_sf"/>
</dbReference>
<dbReference type="Gene3D" id="3.90.470.20">
    <property type="entry name" value="4'-phosphopantetheinyl transferase domain"/>
    <property type="match status" value="1"/>
</dbReference>
<sequence length="252" mass="27444">MTNAGKMAEVRVRVGTCPAVFDRAPDRNEVWAWVVDLACPPVPTDELFQRLTAEEQTRALRYKIAKAREQFSIGRGLLRGLLSACLNVAPGAVPLGYLPSGKPVLAEETGLHFNVTHTDGIAVIAVSWQRVGVDVERVRTVENEDGLVRRYFSPAEGAAYRALPERHRQAGFFRGWTTKEAVIKAAGATVACLADFDVELDPERPPCVNAVRDPQLTGPGWVLAEWTAQNDAAIAIAVEGVEALRVENLPHG</sequence>
<dbReference type="GO" id="GO:0000287">
    <property type="term" value="F:magnesium ion binding"/>
    <property type="evidence" value="ECO:0007669"/>
    <property type="project" value="InterPro"/>
</dbReference>